<evidence type="ECO:0000313" key="1">
    <source>
        <dbReference type="EMBL" id="CAD6199114.1"/>
    </source>
</evidence>
<sequence length="198" mass="22816">MSSLEKPTSHQNKAQDVTKLPIFASAPASLKPFIQGKTIVEVIANLKDNVENADDNILDDFDAWMRKLNPNYCAPVRDPHFIRIAKDKETLRTLFRSDRFELKQKTAFMEKTLINESRDVIKEFCSWKFENLGEDYPFLSLIRDAACRKLLLNIMSNPDNGDTVKLEKLDKALSGMNDRSAKIIYENWRKTIDAEVFV</sequence>
<organism evidence="1 2">
    <name type="scientific">Caenorhabditis auriculariae</name>
    <dbReference type="NCBI Taxonomy" id="2777116"/>
    <lineage>
        <taxon>Eukaryota</taxon>
        <taxon>Metazoa</taxon>
        <taxon>Ecdysozoa</taxon>
        <taxon>Nematoda</taxon>
        <taxon>Chromadorea</taxon>
        <taxon>Rhabditida</taxon>
        <taxon>Rhabditina</taxon>
        <taxon>Rhabditomorpha</taxon>
        <taxon>Rhabditoidea</taxon>
        <taxon>Rhabditidae</taxon>
        <taxon>Peloderinae</taxon>
        <taxon>Caenorhabditis</taxon>
    </lineage>
</organism>
<evidence type="ECO:0000313" key="2">
    <source>
        <dbReference type="Proteomes" id="UP000835052"/>
    </source>
</evidence>
<dbReference type="Proteomes" id="UP000835052">
    <property type="component" value="Unassembled WGS sequence"/>
</dbReference>
<dbReference type="AlphaFoldDB" id="A0A8S1HTG1"/>
<dbReference type="EMBL" id="CAJGYM010000155">
    <property type="protein sequence ID" value="CAD6199114.1"/>
    <property type="molecule type" value="Genomic_DNA"/>
</dbReference>
<name>A0A8S1HTG1_9PELO</name>
<proteinExistence type="predicted"/>
<accession>A0A8S1HTG1</accession>
<protein>
    <submittedName>
        <fullName evidence="1">Uncharacterized protein</fullName>
    </submittedName>
</protein>
<reference evidence="1" key="1">
    <citation type="submission" date="2020-10" db="EMBL/GenBank/DDBJ databases">
        <authorList>
            <person name="Kikuchi T."/>
        </authorList>
    </citation>
    <scope>NUCLEOTIDE SEQUENCE</scope>
    <source>
        <strain evidence="1">NKZ352</strain>
    </source>
</reference>
<comment type="caution">
    <text evidence="1">The sequence shown here is derived from an EMBL/GenBank/DDBJ whole genome shotgun (WGS) entry which is preliminary data.</text>
</comment>
<keyword evidence="2" id="KW-1185">Reference proteome</keyword>
<gene>
    <name evidence="1" type="ORF">CAUJ_LOCUS15018</name>
</gene>